<organism evidence="1 2">
    <name type="scientific">Coleofasciculus chthonoplastes PCC 7420</name>
    <dbReference type="NCBI Taxonomy" id="118168"/>
    <lineage>
        <taxon>Bacteria</taxon>
        <taxon>Bacillati</taxon>
        <taxon>Cyanobacteriota</taxon>
        <taxon>Cyanophyceae</taxon>
        <taxon>Coleofasciculales</taxon>
        <taxon>Coleofasciculaceae</taxon>
        <taxon>Coleofasciculus</taxon>
    </lineage>
</organism>
<keyword evidence="2" id="KW-1185">Reference proteome</keyword>
<dbReference type="Proteomes" id="UP000003835">
    <property type="component" value="Unassembled WGS sequence"/>
</dbReference>
<evidence type="ECO:0000313" key="2">
    <source>
        <dbReference type="Proteomes" id="UP000003835"/>
    </source>
</evidence>
<dbReference type="HOGENOM" id="CLU_2681336_0_0_3"/>
<evidence type="ECO:0000313" key="1">
    <source>
        <dbReference type="EMBL" id="EDX70903.1"/>
    </source>
</evidence>
<gene>
    <name evidence="1" type="ORF">MC7420_8113</name>
</gene>
<name>B4W4K5_9CYAN</name>
<accession>B4W4K5</accession>
<dbReference type="EMBL" id="DS989879">
    <property type="protein sequence ID" value="EDX70903.1"/>
    <property type="molecule type" value="Genomic_DNA"/>
</dbReference>
<sequence length="74" mass="8292">MPVTGHDSKLLWLSQYLIWIKFLFSTGVIMHLGELGKQGKQGKRGEDKVIALLDWVQYTLVETGCGVWGVGCRV</sequence>
<dbReference type="AlphaFoldDB" id="B4W4K5"/>
<reference evidence="1 2" key="1">
    <citation type="submission" date="2008-07" db="EMBL/GenBank/DDBJ databases">
        <authorList>
            <person name="Tandeau de Marsac N."/>
            <person name="Ferriera S."/>
            <person name="Johnson J."/>
            <person name="Kravitz S."/>
            <person name="Beeson K."/>
            <person name="Sutton G."/>
            <person name="Rogers Y.-H."/>
            <person name="Friedman R."/>
            <person name="Frazier M."/>
            <person name="Venter J.C."/>
        </authorList>
    </citation>
    <scope>NUCLEOTIDE SEQUENCE [LARGE SCALE GENOMIC DNA]</scope>
    <source>
        <strain evidence="1 2">PCC 7420</strain>
    </source>
</reference>
<protein>
    <submittedName>
        <fullName evidence="1">Uncharacterized protein</fullName>
    </submittedName>
</protein>
<proteinExistence type="predicted"/>